<dbReference type="GO" id="GO:0016747">
    <property type="term" value="F:acyltransferase activity, transferring groups other than amino-acyl groups"/>
    <property type="evidence" value="ECO:0007669"/>
    <property type="project" value="InterPro"/>
</dbReference>
<dbReference type="Pfam" id="PF00583">
    <property type="entry name" value="Acetyltransf_1"/>
    <property type="match status" value="1"/>
</dbReference>
<organism evidence="2 3">
    <name type="scientific">Epilithonimonas xixisoli</name>
    <dbReference type="NCBI Taxonomy" id="1476462"/>
    <lineage>
        <taxon>Bacteria</taxon>
        <taxon>Pseudomonadati</taxon>
        <taxon>Bacteroidota</taxon>
        <taxon>Flavobacteriia</taxon>
        <taxon>Flavobacteriales</taxon>
        <taxon>Weeksellaceae</taxon>
        <taxon>Chryseobacterium group</taxon>
        <taxon>Epilithonimonas</taxon>
    </lineage>
</organism>
<feature type="domain" description="N-acetyltransferase" evidence="1">
    <location>
        <begin position="12"/>
        <end position="152"/>
    </location>
</feature>
<evidence type="ECO:0000259" key="1">
    <source>
        <dbReference type="PROSITE" id="PS51186"/>
    </source>
</evidence>
<accession>A0A4R8I4Y3</accession>
<evidence type="ECO:0000313" key="2">
    <source>
        <dbReference type="EMBL" id="TDX83040.1"/>
    </source>
</evidence>
<keyword evidence="3" id="KW-1185">Reference proteome</keyword>
<proteinExistence type="predicted"/>
<dbReference type="GO" id="GO:0005840">
    <property type="term" value="C:ribosome"/>
    <property type="evidence" value="ECO:0007669"/>
    <property type="project" value="UniProtKB-KW"/>
</dbReference>
<gene>
    <name evidence="2" type="ORF">B0I22_3097</name>
</gene>
<keyword evidence="2" id="KW-0689">Ribosomal protein</keyword>
<evidence type="ECO:0000313" key="3">
    <source>
        <dbReference type="Proteomes" id="UP000295313"/>
    </source>
</evidence>
<dbReference type="InterPro" id="IPR000182">
    <property type="entry name" value="GNAT_dom"/>
</dbReference>
<dbReference type="Gene3D" id="3.40.630.30">
    <property type="match status" value="1"/>
</dbReference>
<comment type="caution">
    <text evidence="2">The sequence shown here is derived from an EMBL/GenBank/DDBJ whole genome shotgun (WGS) entry which is preliminary data.</text>
</comment>
<dbReference type="CDD" id="cd04301">
    <property type="entry name" value="NAT_SF"/>
    <property type="match status" value="1"/>
</dbReference>
<dbReference type="SUPFAM" id="SSF55729">
    <property type="entry name" value="Acyl-CoA N-acyltransferases (Nat)"/>
    <property type="match status" value="1"/>
</dbReference>
<reference evidence="2 3" key="1">
    <citation type="submission" date="2019-03" db="EMBL/GenBank/DDBJ databases">
        <title>Genomic Encyclopedia of Type Strains, Phase III (KMG-III): the genomes of soil and plant-associated and newly described type strains.</title>
        <authorList>
            <person name="Whitman W."/>
        </authorList>
    </citation>
    <scope>NUCLEOTIDE SEQUENCE [LARGE SCALE GENOMIC DNA]</scope>
    <source>
        <strain evidence="2 3">CGMCC 1.12802</strain>
    </source>
</reference>
<dbReference type="Proteomes" id="UP000295313">
    <property type="component" value="Unassembled WGS sequence"/>
</dbReference>
<dbReference type="EMBL" id="SOEO01000003">
    <property type="protein sequence ID" value="TDX83040.1"/>
    <property type="molecule type" value="Genomic_DNA"/>
</dbReference>
<keyword evidence="2" id="KW-0687">Ribonucleoprotein</keyword>
<name>A0A4R8I4Y3_9FLAO</name>
<dbReference type="AlphaFoldDB" id="A0A4R8I4Y3"/>
<dbReference type="PROSITE" id="PS51186">
    <property type="entry name" value="GNAT"/>
    <property type="match status" value="1"/>
</dbReference>
<sequence length="155" mass="18379">MTFVVDYYKFIMNFREANINDIPQMQIVRNSVNENQLSNPDLVKNQDYEIYLTDNGKGWVCEIENEIVGFAIVDLVENNIWALFLKPEFENQGIGKQLHNLMLNWYFQQTKTAVWLGTSPSTRAEKFYRLSGWKEIGMHGKEIKFEMTFEQWHNL</sequence>
<dbReference type="InterPro" id="IPR016181">
    <property type="entry name" value="Acyl_CoA_acyltransferase"/>
</dbReference>
<protein>
    <submittedName>
        <fullName evidence="2">Ribosomal protein S18 acetylase RimI-like enzyme</fullName>
    </submittedName>
</protein>